<name>A0A1Y2I3D7_9FUNG</name>
<evidence type="ECO:0000313" key="1">
    <source>
        <dbReference type="EMBL" id="ORZ41376.1"/>
    </source>
</evidence>
<evidence type="ECO:0000313" key="2">
    <source>
        <dbReference type="Proteomes" id="UP000193411"/>
    </source>
</evidence>
<proteinExistence type="predicted"/>
<reference evidence="1 2" key="1">
    <citation type="submission" date="2016-07" db="EMBL/GenBank/DDBJ databases">
        <title>Pervasive Adenine N6-methylation of Active Genes in Fungi.</title>
        <authorList>
            <consortium name="DOE Joint Genome Institute"/>
            <person name="Mondo S.J."/>
            <person name="Dannebaum R.O."/>
            <person name="Kuo R.C."/>
            <person name="Labutti K."/>
            <person name="Haridas S."/>
            <person name="Kuo A."/>
            <person name="Salamov A."/>
            <person name="Ahrendt S.R."/>
            <person name="Lipzen A."/>
            <person name="Sullivan W."/>
            <person name="Andreopoulos W.B."/>
            <person name="Clum A."/>
            <person name="Lindquist E."/>
            <person name="Daum C."/>
            <person name="Ramamoorthy G.K."/>
            <person name="Gryganskyi A."/>
            <person name="Culley D."/>
            <person name="Magnuson J.K."/>
            <person name="James T.Y."/>
            <person name="O'Malley M.A."/>
            <person name="Stajich J.E."/>
            <person name="Spatafora J.W."/>
            <person name="Visel A."/>
            <person name="Grigoriev I.V."/>
        </authorList>
    </citation>
    <scope>NUCLEOTIDE SEQUENCE [LARGE SCALE GENOMIC DNA]</scope>
    <source>
        <strain evidence="1 2">PL171</strain>
    </source>
</reference>
<comment type="caution">
    <text evidence="1">The sequence shown here is derived from an EMBL/GenBank/DDBJ whole genome shotgun (WGS) entry which is preliminary data.</text>
</comment>
<dbReference type="EMBL" id="MCFL01000001">
    <property type="protein sequence ID" value="ORZ41376.1"/>
    <property type="molecule type" value="Genomic_DNA"/>
</dbReference>
<sequence length="196" mass="22149">MARRMAGDFGTASAAEDPEMAAGVVVDWAVAATFDDAEVDESDVIIYCMREQLHIDAQGKGCSRIKRGKQPILSLQRWLLFRLQLQRSEVVEPEQNVRERRGHQYHRQAFSLRGRVVHATQWRLLLLSRKHVHNGHYQHRGDACTAVRNLMRSVQIAMISTAPRVVVAADAWRQGHAGITNFKLNKIGLRDVMASS</sequence>
<organism evidence="1 2">
    <name type="scientific">Catenaria anguillulae PL171</name>
    <dbReference type="NCBI Taxonomy" id="765915"/>
    <lineage>
        <taxon>Eukaryota</taxon>
        <taxon>Fungi</taxon>
        <taxon>Fungi incertae sedis</taxon>
        <taxon>Blastocladiomycota</taxon>
        <taxon>Blastocladiomycetes</taxon>
        <taxon>Blastocladiales</taxon>
        <taxon>Catenariaceae</taxon>
        <taxon>Catenaria</taxon>
    </lineage>
</organism>
<dbReference type="Proteomes" id="UP000193411">
    <property type="component" value="Unassembled WGS sequence"/>
</dbReference>
<protein>
    <submittedName>
        <fullName evidence="1">Uncharacterized protein</fullName>
    </submittedName>
</protein>
<keyword evidence="2" id="KW-1185">Reference proteome</keyword>
<dbReference type="AlphaFoldDB" id="A0A1Y2I3D7"/>
<accession>A0A1Y2I3D7</accession>
<gene>
    <name evidence="1" type="ORF">BCR44DRAFT_43258</name>
</gene>